<dbReference type="Proteomes" id="UP000221165">
    <property type="component" value="Unassembled WGS sequence"/>
</dbReference>
<sequence length="276" mass="28516">MRLASHTSKPGPSLTVDSGVHGQPRTPGYTGKFLAGVLSVVCCIEISLFVFPIFSEHTASVTSFFGTVPIHSLTCKMQAFQRYFCAASKGGLLDRARSAAMGAKMTARQQVVALTEDAAKFAKQMKTPVQAITDTAKGLHDTVSEAAQTVADRGKQAVGAATDKAKQALPDAAGAMKEAASTAGQRMKDQVVGMGQQVKDQVAGAGQAVRETVTGSLPRGLSQGSQESVKATGEEAVQYGRGVAGQTSKEAGEDAARVARTQGVDAAVAMGKRGGR</sequence>
<keyword evidence="4" id="KW-1185">Reference proteome</keyword>
<dbReference type="RefSeq" id="XP_067922787.1">
    <property type="nucleotide sequence ID" value="XM_068065239.1"/>
</dbReference>
<dbReference type="VEuPathDB" id="ToxoDB:CSUI_005059"/>
<organism evidence="3 4">
    <name type="scientific">Cystoisospora suis</name>
    <dbReference type="NCBI Taxonomy" id="483139"/>
    <lineage>
        <taxon>Eukaryota</taxon>
        <taxon>Sar</taxon>
        <taxon>Alveolata</taxon>
        <taxon>Apicomplexa</taxon>
        <taxon>Conoidasida</taxon>
        <taxon>Coccidia</taxon>
        <taxon>Eucoccidiorida</taxon>
        <taxon>Eimeriorina</taxon>
        <taxon>Sarcocystidae</taxon>
        <taxon>Cystoisospora</taxon>
    </lineage>
</organism>
<dbReference type="EMBL" id="MIGC01002418">
    <property type="protein sequence ID" value="PHJ21103.1"/>
    <property type="molecule type" value="Genomic_DNA"/>
</dbReference>
<dbReference type="OrthoDB" id="331086at2759"/>
<evidence type="ECO:0000313" key="3">
    <source>
        <dbReference type="EMBL" id="PHJ21103.1"/>
    </source>
</evidence>
<keyword evidence="2" id="KW-1133">Transmembrane helix</keyword>
<keyword evidence="2" id="KW-0812">Transmembrane</keyword>
<evidence type="ECO:0000256" key="2">
    <source>
        <dbReference type="SAM" id="Phobius"/>
    </source>
</evidence>
<feature type="region of interest" description="Disordered" evidence="1">
    <location>
        <begin position="1"/>
        <end position="22"/>
    </location>
</feature>
<accession>A0A2C6KZB0</accession>
<protein>
    <submittedName>
        <fullName evidence="3">Lea1</fullName>
    </submittedName>
</protein>
<keyword evidence="2" id="KW-0472">Membrane</keyword>
<feature type="transmembrane region" description="Helical" evidence="2">
    <location>
        <begin position="33"/>
        <end position="54"/>
    </location>
</feature>
<dbReference type="Gene3D" id="1.20.120.20">
    <property type="entry name" value="Apolipoprotein"/>
    <property type="match status" value="1"/>
</dbReference>
<proteinExistence type="predicted"/>
<evidence type="ECO:0000313" key="4">
    <source>
        <dbReference type="Proteomes" id="UP000221165"/>
    </source>
</evidence>
<name>A0A2C6KZB0_9APIC</name>
<feature type="region of interest" description="Disordered" evidence="1">
    <location>
        <begin position="213"/>
        <end position="234"/>
    </location>
</feature>
<gene>
    <name evidence="3" type="ORF">CSUI_005059</name>
</gene>
<dbReference type="GeneID" id="94428450"/>
<comment type="caution">
    <text evidence="3">The sequence shown here is derived from an EMBL/GenBank/DDBJ whole genome shotgun (WGS) entry which is preliminary data.</text>
</comment>
<evidence type="ECO:0000256" key="1">
    <source>
        <dbReference type="SAM" id="MobiDB-lite"/>
    </source>
</evidence>
<dbReference type="AlphaFoldDB" id="A0A2C6KZB0"/>
<feature type="compositionally biased region" description="Polar residues" evidence="1">
    <location>
        <begin position="1"/>
        <end position="10"/>
    </location>
</feature>
<reference evidence="3 4" key="1">
    <citation type="journal article" date="2017" name="Int. J. Parasitol.">
        <title>The genome of the protozoan parasite Cystoisospora suis and a reverse vaccinology approach to identify vaccine candidates.</title>
        <authorList>
            <person name="Palmieri N."/>
            <person name="Shrestha A."/>
            <person name="Ruttkowski B."/>
            <person name="Beck T."/>
            <person name="Vogl C."/>
            <person name="Tomley F."/>
            <person name="Blake D.P."/>
            <person name="Joachim A."/>
        </authorList>
    </citation>
    <scope>NUCLEOTIDE SEQUENCE [LARGE SCALE GENOMIC DNA]</scope>
    <source>
        <strain evidence="3 4">Wien I</strain>
    </source>
</reference>